<comment type="caution">
    <text evidence="1">The sequence shown here is derived from an EMBL/GenBank/DDBJ whole genome shotgun (WGS) entry which is preliminary data.</text>
</comment>
<evidence type="ECO:0000313" key="1">
    <source>
        <dbReference type="EMBL" id="MFB8891612.1"/>
    </source>
</evidence>
<keyword evidence="2" id="KW-1185">Reference proteome</keyword>
<accession>A0ABV5ENS3</accession>
<dbReference type="RefSeq" id="WP_378716210.1">
    <property type="nucleotide sequence ID" value="NZ_JBHLHV010000001.1"/>
</dbReference>
<sequence length="154" mass="16237">MSNDTYSRVALTDAAAALLRDLTAQHGPLMFHQSGGCCDGSAPMCYPVGMFLTGPADVKLGDLDVGLDDAIEVFISLAQFEYWKYTHITIDAVPGRGAGFSVEGPTGMRFIIRSRMLDDAELAAFALVPVTAVDDIVAAPRTSPALGSPSPDQS</sequence>
<dbReference type="Proteomes" id="UP001589643">
    <property type="component" value="Unassembled WGS sequence"/>
</dbReference>
<reference evidence="1 2" key="1">
    <citation type="submission" date="2024-08" db="EMBL/GenBank/DDBJ databases">
        <title>Heavy metals resistant antinobacteria isolated from wastewater.</title>
        <authorList>
            <person name="Roman Ponce B."/>
            <person name="Blanco Mercado M.A."/>
            <person name="Avila Aldana I.N."/>
            <person name="Morales Arrieta S."/>
        </authorList>
    </citation>
    <scope>NUCLEOTIDE SEQUENCE [LARGE SCALE GENOMIC DNA]</scope>
    <source>
        <strain evidence="2">sma-1</strain>
    </source>
</reference>
<organism evidence="1 2">
    <name type="scientific">Microbacterium plantarum</name>
    <dbReference type="NCBI Taxonomy" id="1816425"/>
    <lineage>
        <taxon>Bacteria</taxon>
        <taxon>Bacillati</taxon>
        <taxon>Actinomycetota</taxon>
        <taxon>Actinomycetes</taxon>
        <taxon>Micrococcales</taxon>
        <taxon>Microbacteriaceae</taxon>
        <taxon>Microbacterium</taxon>
    </lineage>
</organism>
<dbReference type="InterPro" id="IPR008497">
    <property type="entry name" value="DUF779"/>
</dbReference>
<name>A0ABV5ENS3_9MICO</name>
<dbReference type="Pfam" id="PF05610">
    <property type="entry name" value="DUF779"/>
    <property type="match status" value="1"/>
</dbReference>
<dbReference type="EMBL" id="JBHLHV010000001">
    <property type="protein sequence ID" value="MFB8891612.1"/>
    <property type="molecule type" value="Genomic_DNA"/>
</dbReference>
<proteinExistence type="predicted"/>
<gene>
    <name evidence="1" type="ORF">AB7P39_02005</name>
</gene>
<evidence type="ECO:0000313" key="2">
    <source>
        <dbReference type="Proteomes" id="UP001589643"/>
    </source>
</evidence>
<protein>
    <submittedName>
        <fullName evidence="1">DUF779 domain-containing protein</fullName>
    </submittedName>
</protein>